<dbReference type="OrthoDB" id="6105938at2759"/>
<accession>A0A6G1HPS7</accession>
<evidence type="ECO:0000313" key="1">
    <source>
        <dbReference type="EMBL" id="KAF2397911.1"/>
    </source>
</evidence>
<organism evidence="1 2">
    <name type="scientific">Trichodelitschia bisporula</name>
    <dbReference type="NCBI Taxonomy" id="703511"/>
    <lineage>
        <taxon>Eukaryota</taxon>
        <taxon>Fungi</taxon>
        <taxon>Dikarya</taxon>
        <taxon>Ascomycota</taxon>
        <taxon>Pezizomycotina</taxon>
        <taxon>Dothideomycetes</taxon>
        <taxon>Dothideomycetes incertae sedis</taxon>
        <taxon>Phaeotrichales</taxon>
        <taxon>Phaeotrichaceae</taxon>
        <taxon>Trichodelitschia</taxon>
    </lineage>
</organism>
<evidence type="ECO:0008006" key="3">
    <source>
        <dbReference type="Google" id="ProtNLM"/>
    </source>
</evidence>
<proteinExistence type="predicted"/>
<keyword evidence="2" id="KW-1185">Reference proteome</keyword>
<sequence length="107" mass="12811">MFTTYFGMMVHLESGCNGVDIYHLNHTAAECYQWRHYMDSDSRDLILEQDYVAHLYPFNCPECVRSFSKLSALFMYVWSYACDQEEDEGAIGKLKHFLWLRHEVEYY</sequence>
<protein>
    <recommendedName>
        <fullName evidence="3">C2H2-type domain-containing protein</fullName>
    </recommendedName>
</protein>
<reference evidence="1" key="1">
    <citation type="journal article" date="2020" name="Stud. Mycol.">
        <title>101 Dothideomycetes genomes: a test case for predicting lifestyles and emergence of pathogens.</title>
        <authorList>
            <person name="Haridas S."/>
            <person name="Albert R."/>
            <person name="Binder M."/>
            <person name="Bloem J."/>
            <person name="Labutti K."/>
            <person name="Salamov A."/>
            <person name="Andreopoulos B."/>
            <person name="Baker S."/>
            <person name="Barry K."/>
            <person name="Bills G."/>
            <person name="Bluhm B."/>
            <person name="Cannon C."/>
            <person name="Castanera R."/>
            <person name="Culley D."/>
            <person name="Daum C."/>
            <person name="Ezra D."/>
            <person name="Gonzalez J."/>
            <person name="Henrissat B."/>
            <person name="Kuo A."/>
            <person name="Liang C."/>
            <person name="Lipzen A."/>
            <person name="Lutzoni F."/>
            <person name="Magnuson J."/>
            <person name="Mondo S."/>
            <person name="Nolan M."/>
            <person name="Ohm R."/>
            <person name="Pangilinan J."/>
            <person name="Park H.-J."/>
            <person name="Ramirez L."/>
            <person name="Alfaro M."/>
            <person name="Sun H."/>
            <person name="Tritt A."/>
            <person name="Yoshinaga Y."/>
            <person name="Zwiers L.-H."/>
            <person name="Turgeon B."/>
            <person name="Goodwin S."/>
            <person name="Spatafora J."/>
            <person name="Crous P."/>
            <person name="Grigoriev I."/>
        </authorList>
    </citation>
    <scope>NUCLEOTIDE SEQUENCE</scope>
    <source>
        <strain evidence="1">CBS 262.69</strain>
    </source>
</reference>
<name>A0A6G1HPS7_9PEZI</name>
<gene>
    <name evidence="1" type="ORF">EJ06DRAFT_498281</name>
</gene>
<dbReference type="EMBL" id="ML996702">
    <property type="protein sequence ID" value="KAF2397911.1"/>
    <property type="molecule type" value="Genomic_DNA"/>
</dbReference>
<dbReference type="AlphaFoldDB" id="A0A6G1HPS7"/>
<evidence type="ECO:0000313" key="2">
    <source>
        <dbReference type="Proteomes" id="UP000799640"/>
    </source>
</evidence>
<dbReference type="Proteomes" id="UP000799640">
    <property type="component" value="Unassembled WGS sequence"/>
</dbReference>